<dbReference type="GO" id="GO:0005737">
    <property type="term" value="C:cytoplasm"/>
    <property type="evidence" value="ECO:0007669"/>
    <property type="project" value="TreeGrafter"/>
</dbReference>
<protein>
    <submittedName>
        <fullName evidence="2">Sulfur carrier protein ThiS adenylyltransferase</fullName>
        <ecNumber evidence="2">2.7.7.73</ecNumber>
    </submittedName>
</protein>
<evidence type="ECO:0000259" key="1">
    <source>
        <dbReference type="Pfam" id="PF00899"/>
    </source>
</evidence>
<dbReference type="GO" id="GO:0016779">
    <property type="term" value="F:nucleotidyltransferase activity"/>
    <property type="evidence" value="ECO:0007669"/>
    <property type="project" value="UniProtKB-KW"/>
</dbReference>
<accession>A0A5C5ZA24</accession>
<dbReference type="InterPro" id="IPR000594">
    <property type="entry name" value="ThiF_NAD_FAD-bd"/>
</dbReference>
<name>A0A5C5ZA24_9BACT</name>
<dbReference type="GO" id="GO:0008641">
    <property type="term" value="F:ubiquitin-like modifier activating enzyme activity"/>
    <property type="evidence" value="ECO:0007669"/>
    <property type="project" value="InterPro"/>
</dbReference>
<keyword evidence="3" id="KW-1185">Reference proteome</keyword>
<keyword evidence="2" id="KW-0808">Transferase</keyword>
<dbReference type="Gene3D" id="3.40.50.720">
    <property type="entry name" value="NAD(P)-binding Rossmann-like Domain"/>
    <property type="match status" value="1"/>
</dbReference>
<evidence type="ECO:0000313" key="2">
    <source>
        <dbReference type="EMBL" id="TWT84075.1"/>
    </source>
</evidence>
<evidence type="ECO:0000313" key="3">
    <source>
        <dbReference type="Proteomes" id="UP000315010"/>
    </source>
</evidence>
<dbReference type="SUPFAM" id="SSF69572">
    <property type="entry name" value="Activating enzymes of the ubiquitin-like proteins"/>
    <property type="match status" value="1"/>
</dbReference>
<sequence length="249" mass="27242">MNPLALNEEEKAVYEWQMWIDGFGETGQQKLKGATALVSRCGGLGSPLSYHLASAGIGRLIIAHAGNVKPSDLNRQILMTHDWLGKPRVESARRRLLELNPRMDVVAIPENISDENACSLVSQADIVFDCAPLFPERFAMNRACVELRKPMIEAAMFDMEGQVTTIVPGETPCLACLYPKNPPQWKRQFPVLGAVSAMAASIAAVEGVKVITGLGKTLAGTLLYYDSRNMTFQRIPAVRRPDCPVCGTL</sequence>
<dbReference type="Pfam" id="PF00899">
    <property type="entry name" value="ThiF"/>
    <property type="match status" value="1"/>
</dbReference>
<dbReference type="InterPro" id="IPR045886">
    <property type="entry name" value="ThiF/MoeB/HesA"/>
</dbReference>
<dbReference type="PANTHER" id="PTHR10953">
    <property type="entry name" value="UBIQUITIN-ACTIVATING ENZYME E1"/>
    <property type="match status" value="1"/>
</dbReference>
<dbReference type="InterPro" id="IPR035985">
    <property type="entry name" value="Ubiquitin-activating_enz"/>
</dbReference>
<dbReference type="CDD" id="cd00757">
    <property type="entry name" value="ThiF_MoeB_HesA_family"/>
    <property type="match status" value="1"/>
</dbReference>
<keyword evidence="2" id="KW-0548">Nucleotidyltransferase</keyword>
<gene>
    <name evidence="2" type="primary">thiF</name>
    <name evidence="2" type="ORF">CA13_55510</name>
</gene>
<dbReference type="EMBL" id="SJPJ01000001">
    <property type="protein sequence ID" value="TWT84075.1"/>
    <property type="molecule type" value="Genomic_DNA"/>
</dbReference>
<reference evidence="2 3" key="1">
    <citation type="submission" date="2019-02" db="EMBL/GenBank/DDBJ databases">
        <title>Deep-cultivation of Planctomycetes and their phenomic and genomic characterization uncovers novel biology.</title>
        <authorList>
            <person name="Wiegand S."/>
            <person name="Jogler M."/>
            <person name="Boedeker C."/>
            <person name="Pinto D."/>
            <person name="Vollmers J."/>
            <person name="Rivas-Marin E."/>
            <person name="Kohn T."/>
            <person name="Peeters S.H."/>
            <person name="Heuer A."/>
            <person name="Rast P."/>
            <person name="Oberbeckmann S."/>
            <person name="Bunk B."/>
            <person name="Jeske O."/>
            <person name="Meyerdierks A."/>
            <person name="Storesund J.E."/>
            <person name="Kallscheuer N."/>
            <person name="Luecker S."/>
            <person name="Lage O.M."/>
            <person name="Pohl T."/>
            <person name="Merkel B.J."/>
            <person name="Hornburger P."/>
            <person name="Mueller R.-W."/>
            <person name="Bruemmer F."/>
            <person name="Labrenz M."/>
            <person name="Spormann A.M."/>
            <person name="Op Den Camp H."/>
            <person name="Overmann J."/>
            <person name="Amann R."/>
            <person name="Jetten M.S.M."/>
            <person name="Mascher T."/>
            <person name="Medema M.H."/>
            <person name="Devos D.P."/>
            <person name="Kaster A.-K."/>
            <person name="Ovreas L."/>
            <person name="Rohde M."/>
            <person name="Galperin M.Y."/>
            <person name="Jogler C."/>
        </authorList>
    </citation>
    <scope>NUCLEOTIDE SEQUENCE [LARGE SCALE GENOMIC DNA]</scope>
    <source>
        <strain evidence="2 3">CA13</strain>
    </source>
</reference>
<dbReference type="GO" id="GO:0004792">
    <property type="term" value="F:thiosulfate-cyanide sulfurtransferase activity"/>
    <property type="evidence" value="ECO:0007669"/>
    <property type="project" value="TreeGrafter"/>
</dbReference>
<proteinExistence type="predicted"/>
<dbReference type="Proteomes" id="UP000315010">
    <property type="component" value="Unassembled WGS sequence"/>
</dbReference>
<dbReference type="PANTHER" id="PTHR10953:SF102">
    <property type="entry name" value="ADENYLYLTRANSFERASE AND SULFURTRANSFERASE MOCS3"/>
    <property type="match status" value="1"/>
</dbReference>
<dbReference type="AlphaFoldDB" id="A0A5C5ZA24"/>
<dbReference type="RefSeq" id="WP_419194824.1">
    <property type="nucleotide sequence ID" value="NZ_SJPJ01000001.1"/>
</dbReference>
<feature type="domain" description="THIF-type NAD/FAD binding fold" evidence="1">
    <location>
        <begin position="16"/>
        <end position="245"/>
    </location>
</feature>
<comment type="caution">
    <text evidence="2">The sequence shown here is derived from an EMBL/GenBank/DDBJ whole genome shotgun (WGS) entry which is preliminary data.</text>
</comment>
<organism evidence="2 3">
    <name type="scientific">Novipirellula herctigrandis</name>
    <dbReference type="NCBI Taxonomy" id="2527986"/>
    <lineage>
        <taxon>Bacteria</taxon>
        <taxon>Pseudomonadati</taxon>
        <taxon>Planctomycetota</taxon>
        <taxon>Planctomycetia</taxon>
        <taxon>Pirellulales</taxon>
        <taxon>Pirellulaceae</taxon>
        <taxon>Novipirellula</taxon>
    </lineage>
</organism>
<dbReference type="EC" id="2.7.7.73" evidence="2"/>